<organism evidence="8 9">
    <name type="scientific">Biomphalaria pfeifferi</name>
    <name type="common">Bloodfluke planorb</name>
    <name type="synonym">Freshwater snail</name>
    <dbReference type="NCBI Taxonomy" id="112525"/>
    <lineage>
        <taxon>Eukaryota</taxon>
        <taxon>Metazoa</taxon>
        <taxon>Spiralia</taxon>
        <taxon>Lophotrochozoa</taxon>
        <taxon>Mollusca</taxon>
        <taxon>Gastropoda</taxon>
        <taxon>Heterobranchia</taxon>
        <taxon>Euthyneura</taxon>
        <taxon>Panpulmonata</taxon>
        <taxon>Hygrophila</taxon>
        <taxon>Lymnaeoidea</taxon>
        <taxon>Planorbidae</taxon>
        <taxon>Biomphalaria</taxon>
    </lineage>
</organism>
<feature type="transmembrane region" description="Helical" evidence="4">
    <location>
        <begin position="307"/>
        <end position="331"/>
    </location>
</feature>
<feature type="domain" description="SUEL-type lectin" evidence="7">
    <location>
        <begin position="34"/>
        <end position="117"/>
    </location>
</feature>
<comment type="caution">
    <text evidence="3">Lacks conserved residue(s) required for the propagation of feature annotation.</text>
</comment>
<feature type="signal peptide" evidence="5">
    <location>
        <begin position="1"/>
        <end position="21"/>
    </location>
</feature>
<dbReference type="InterPro" id="IPR035914">
    <property type="entry name" value="Sperma_CUB_dom_sf"/>
</dbReference>
<proteinExistence type="predicted"/>
<keyword evidence="4" id="KW-1133">Transmembrane helix</keyword>
<dbReference type="InterPro" id="IPR000859">
    <property type="entry name" value="CUB_dom"/>
</dbReference>
<feature type="domain" description="CUB" evidence="6">
    <location>
        <begin position="126"/>
        <end position="235"/>
    </location>
</feature>
<dbReference type="Gene3D" id="2.60.120.290">
    <property type="entry name" value="Spermadhesin, CUB domain"/>
    <property type="match status" value="1"/>
</dbReference>
<dbReference type="PROSITE" id="PS01180">
    <property type="entry name" value="CUB"/>
    <property type="match status" value="1"/>
</dbReference>
<dbReference type="GO" id="GO:0006508">
    <property type="term" value="P:proteolysis"/>
    <property type="evidence" value="ECO:0007669"/>
    <property type="project" value="UniProtKB-KW"/>
</dbReference>
<reference evidence="8" key="1">
    <citation type="journal article" date="2023" name="PLoS Negl. Trop. Dis.">
        <title>A genome sequence for Biomphalaria pfeifferi, the major vector snail for the human-infecting parasite Schistosoma mansoni.</title>
        <authorList>
            <person name="Bu L."/>
            <person name="Lu L."/>
            <person name="Laidemitt M.R."/>
            <person name="Zhang S.M."/>
            <person name="Mutuku M."/>
            <person name="Mkoji G."/>
            <person name="Steinauer M."/>
            <person name="Loker E.S."/>
        </authorList>
    </citation>
    <scope>NUCLEOTIDE SEQUENCE</scope>
    <source>
        <strain evidence="8">KasaAsao</strain>
    </source>
</reference>
<dbReference type="InterPro" id="IPR043159">
    <property type="entry name" value="Lectin_gal-bd_sf"/>
</dbReference>
<name>A0AAD8B3D4_BIOPF</name>
<evidence type="ECO:0000256" key="3">
    <source>
        <dbReference type="PROSITE-ProRule" id="PRU00059"/>
    </source>
</evidence>
<keyword evidence="9" id="KW-1185">Reference proteome</keyword>
<dbReference type="CDD" id="cd22823">
    <property type="entry name" value="Gal_Rha_Lectin"/>
    <property type="match status" value="1"/>
</dbReference>
<keyword evidence="2 3" id="KW-1015">Disulfide bond</keyword>
<dbReference type="Pfam" id="PF00431">
    <property type="entry name" value="CUB"/>
    <property type="match status" value="1"/>
</dbReference>
<dbReference type="AlphaFoldDB" id="A0AAD8B3D4"/>
<accession>A0AAD8B3D4</accession>
<keyword evidence="8" id="KW-0645">Protease</keyword>
<dbReference type="SUPFAM" id="SSF49854">
    <property type="entry name" value="Spermadhesin, CUB domain"/>
    <property type="match status" value="1"/>
</dbReference>
<comment type="caution">
    <text evidence="8">The sequence shown here is derived from an EMBL/GenBank/DDBJ whole genome shotgun (WGS) entry which is preliminary data.</text>
</comment>
<feature type="chain" id="PRO_5042193069" evidence="5">
    <location>
        <begin position="22"/>
        <end position="370"/>
    </location>
</feature>
<dbReference type="GO" id="GO:0030246">
    <property type="term" value="F:carbohydrate binding"/>
    <property type="evidence" value="ECO:0007669"/>
    <property type="project" value="InterPro"/>
</dbReference>
<evidence type="ECO:0000313" key="8">
    <source>
        <dbReference type="EMBL" id="KAK0047260.1"/>
    </source>
</evidence>
<evidence type="ECO:0000256" key="4">
    <source>
        <dbReference type="SAM" id="Phobius"/>
    </source>
</evidence>
<dbReference type="GO" id="GO:0008233">
    <property type="term" value="F:peptidase activity"/>
    <property type="evidence" value="ECO:0007669"/>
    <property type="project" value="UniProtKB-KW"/>
</dbReference>
<dbReference type="InterPro" id="IPR000922">
    <property type="entry name" value="Lectin_gal-bd_dom"/>
</dbReference>
<evidence type="ECO:0000256" key="1">
    <source>
        <dbReference type="ARBA" id="ARBA00022737"/>
    </source>
</evidence>
<keyword evidence="1" id="KW-0677">Repeat</keyword>
<feature type="disulfide bond" evidence="3">
    <location>
        <begin position="126"/>
        <end position="153"/>
    </location>
</feature>
<evidence type="ECO:0000256" key="2">
    <source>
        <dbReference type="ARBA" id="ARBA00023157"/>
    </source>
</evidence>
<evidence type="ECO:0000259" key="6">
    <source>
        <dbReference type="PROSITE" id="PS01180"/>
    </source>
</evidence>
<reference evidence="8" key="2">
    <citation type="submission" date="2023-04" db="EMBL/GenBank/DDBJ databases">
        <authorList>
            <person name="Bu L."/>
            <person name="Lu L."/>
            <person name="Laidemitt M.R."/>
            <person name="Zhang S.M."/>
            <person name="Mutuku M."/>
            <person name="Mkoji G."/>
            <person name="Steinauer M."/>
            <person name="Loker E.S."/>
        </authorList>
    </citation>
    <scope>NUCLEOTIDE SEQUENCE</scope>
    <source>
        <strain evidence="8">KasaAsao</strain>
        <tissue evidence="8">Whole Snail</tissue>
    </source>
</reference>
<gene>
    <name evidence="8" type="ORF">Bpfe_023244</name>
</gene>
<dbReference type="Gene3D" id="2.60.120.740">
    <property type="match status" value="1"/>
</dbReference>
<sequence length="370" mass="41014">MAATVLSMIFALLMACVSVAGDTIYSCFGINKTLNIDCGAGYMVHITKTFYGFSPTSQCRLVEGEAGAAGCTVEDHENYPCVGQRTCSINLPTGAFGVNVPTCGQRSNYFQVEYNCVLESSVTNICNNEKLTKQSGYIMTPKYPAKYKYKGDCYVDIVAHPSQKINLNIIELDLESRGRTDCADLMYFNDKLRSITLCGQRTNNSYSMLSNFLHIELQSSSAVNSKGFWLYYEAVPPMPTSLTPSTVVENKVVTMETLHFDNNQAITSGPRGMDRAGNSILLSTLQYLQANTTVPLFYKKNSPKLPFAAIAGGVIGTLSLILVLLLLLLLIKWCNERKYYKGEKVLEIRNPAFRSSNDFHESQNQNSNYC</sequence>
<keyword evidence="4" id="KW-0472">Membrane</keyword>
<evidence type="ECO:0000259" key="7">
    <source>
        <dbReference type="PROSITE" id="PS50228"/>
    </source>
</evidence>
<keyword evidence="5" id="KW-0732">Signal</keyword>
<keyword evidence="8" id="KW-0378">Hydrolase</keyword>
<dbReference type="SMART" id="SM00042">
    <property type="entry name" value="CUB"/>
    <property type="match status" value="1"/>
</dbReference>
<dbReference type="PROSITE" id="PS50228">
    <property type="entry name" value="SUEL_LECTIN"/>
    <property type="match status" value="1"/>
</dbReference>
<dbReference type="CDD" id="cd00041">
    <property type="entry name" value="CUB"/>
    <property type="match status" value="1"/>
</dbReference>
<evidence type="ECO:0000256" key="5">
    <source>
        <dbReference type="SAM" id="SignalP"/>
    </source>
</evidence>
<dbReference type="Proteomes" id="UP001233172">
    <property type="component" value="Unassembled WGS sequence"/>
</dbReference>
<keyword evidence="4" id="KW-0812">Transmembrane</keyword>
<dbReference type="PANTHER" id="PTHR24251">
    <property type="entry name" value="OVOCHYMASE-RELATED"/>
    <property type="match status" value="1"/>
</dbReference>
<evidence type="ECO:0000313" key="9">
    <source>
        <dbReference type="Proteomes" id="UP001233172"/>
    </source>
</evidence>
<protein>
    <submittedName>
        <fullName evidence="8">Mannan-binding lectin serine protease 2</fullName>
    </submittedName>
</protein>
<dbReference type="EMBL" id="JASAOG010000153">
    <property type="protein sequence ID" value="KAK0047260.1"/>
    <property type="molecule type" value="Genomic_DNA"/>
</dbReference>